<sequence length="100" mass="11730">MNFLVSTDDDGMSNYHCEHVSRGEESLVDRSCDYPSIYVKSEIEVKDEPLDVEEEEDPMNDQLFEFVSVKEENQVRKKYCNCFECFLIRSSSFHSKIVTE</sequence>
<accession>A0A5N5SUM1</accession>
<proteinExistence type="predicted"/>
<evidence type="ECO:0000313" key="2">
    <source>
        <dbReference type="Proteomes" id="UP000326759"/>
    </source>
</evidence>
<reference evidence="1 2" key="1">
    <citation type="journal article" date="2019" name="PLoS Biol.">
        <title>Sex chromosomes control vertical transmission of feminizing Wolbachia symbionts in an isopod.</title>
        <authorList>
            <person name="Becking T."/>
            <person name="Chebbi M.A."/>
            <person name="Giraud I."/>
            <person name="Moumen B."/>
            <person name="Laverre T."/>
            <person name="Caubet Y."/>
            <person name="Peccoud J."/>
            <person name="Gilbert C."/>
            <person name="Cordaux R."/>
        </authorList>
    </citation>
    <scope>NUCLEOTIDE SEQUENCE [LARGE SCALE GENOMIC DNA]</scope>
    <source>
        <strain evidence="1">ANa2</strain>
        <tissue evidence="1">Whole body excluding digestive tract and cuticle</tissue>
    </source>
</reference>
<dbReference type="AlphaFoldDB" id="A0A5N5SUM1"/>
<evidence type="ECO:0000313" key="1">
    <source>
        <dbReference type="EMBL" id="KAB7496360.1"/>
    </source>
</evidence>
<protein>
    <submittedName>
        <fullName evidence="1">Uncharacterized protein</fullName>
    </submittedName>
</protein>
<keyword evidence="2" id="KW-1185">Reference proteome</keyword>
<organism evidence="1 2">
    <name type="scientific">Armadillidium nasatum</name>
    <dbReference type="NCBI Taxonomy" id="96803"/>
    <lineage>
        <taxon>Eukaryota</taxon>
        <taxon>Metazoa</taxon>
        <taxon>Ecdysozoa</taxon>
        <taxon>Arthropoda</taxon>
        <taxon>Crustacea</taxon>
        <taxon>Multicrustacea</taxon>
        <taxon>Malacostraca</taxon>
        <taxon>Eumalacostraca</taxon>
        <taxon>Peracarida</taxon>
        <taxon>Isopoda</taxon>
        <taxon>Oniscidea</taxon>
        <taxon>Crinocheta</taxon>
        <taxon>Armadillidiidae</taxon>
        <taxon>Armadillidium</taxon>
    </lineage>
</organism>
<gene>
    <name evidence="1" type="ORF">Anas_08677</name>
</gene>
<comment type="caution">
    <text evidence="1">The sequence shown here is derived from an EMBL/GenBank/DDBJ whole genome shotgun (WGS) entry which is preliminary data.</text>
</comment>
<name>A0A5N5SUM1_9CRUS</name>
<dbReference type="Proteomes" id="UP000326759">
    <property type="component" value="Unassembled WGS sequence"/>
</dbReference>
<dbReference type="EMBL" id="SEYY01021431">
    <property type="protein sequence ID" value="KAB7496360.1"/>
    <property type="molecule type" value="Genomic_DNA"/>
</dbReference>